<keyword evidence="4 7" id="KW-1133">Transmembrane helix</keyword>
<keyword evidence="9" id="KW-1185">Reference proteome</keyword>
<evidence type="ECO:0000313" key="8">
    <source>
        <dbReference type="EMBL" id="PMD55159.1"/>
    </source>
</evidence>
<dbReference type="PANTHER" id="PTHR23501">
    <property type="entry name" value="MAJOR FACILITATOR SUPERFAMILY"/>
    <property type="match status" value="1"/>
</dbReference>
<feature type="transmembrane region" description="Helical" evidence="7">
    <location>
        <begin position="20"/>
        <end position="41"/>
    </location>
</feature>
<dbReference type="AlphaFoldDB" id="A0A2J6SWK0"/>
<dbReference type="SUPFAM" id="SSF103473">
    <property type="entry name" value="MFS general substrate transporter"/>
    <property type="match status" value="1"/>
</dbReference>
<dbReference type="RefSeq" id="XP_024732063.1">
    <property type="nucleotide sequence ID" value="XM_024888854.1"/>
</dbReference>
<evidence type="ECO:0000256" key="2">
    <source>
        <dbReference type="ARBA" id="ARBA00022448"/>
    </source>
</evidence>
<dbReference type="InParanoid" id="A0A2J6SWK0"/>
<dbReference type="GO" id="GO:0005886">
    <property type="term" value="C:plasma membrane"/>
    <property type="evidence" value="ECO:0007669"/>
    <property type="project" value="TreeGrafter"/>
</dbReference>
<dbReference type="Proteomes" id="UP000235371">
    <property type="component" value="Unassembled WGS sequence"/>
</dbReference>
<name>A0A2J6SWK0_9HELO</name>
<accession>A0A2J6SWK0</accession>
<keyword evidence="3 7" id="KW-0812">Transmembrane</keyword>
<dbReference type="OrthoDB" id="10021397at2759"/>
<comment type="subcellular location">
    <subcellularLocation>
        <location evidence="1">Membrane</location>
        <topology evidence="1">Multi-pass membrane protein</topology>
    </subcellularLocation>
</comment>
<proteinExistence type="predicted"/>
<dbReference type="InterPro" id="IPR036259">
    <property type="entry name" value="MFS_trans_sf"/>
</dbReference>
<evidence type="ECO:0000256" key="3">
    <source>
        <dbReference type="ARBA" id="ARBA00022692"/>
    </source>
</evidence>
<keyword evidence="2" id="KW-0813">Transport</keyword>
<dbReference type="PANTHER" id="PTHR23501:SF187">
    <property type="entry name" value="MAJOR FACILITATOR SUPERFAMILY (MFS) PROFILE DOMAIN-CONTAINING PROTEIN"/>
    <property type="match status" value="1"/>
</dbReference>
<keyword evidence="5 7" id="KW-0472">Membrane</keyword>
<evidence type="ECO:0000256" key="7">
    <source>
        <dbReference type="SAM" id="Phobius"/>
    </source>
</evidence>
<feature type="transmembrane region" description="Helical" evidence="7">
    <location>
        <begin position="107"/>
        <end position="126"/>
    </location>
</feature>
<evidence type="ECO:0000256" key="6">
    <source>
        <dbReference type="ARBA" id="ARBA00023180"/>
    </source>
</evidence>
<dbReference type="GO" id="GO:0022857">
    <property type="term" value="F:transmembrane transporter activity"/>
    <property type="evidence" value="ECO:0007669"/>
    <property type="project" value="TreeGrafter"/>
</dbReference>
<protein>
    <recommendedName>
        <fullName evidence="10">MFS general substrate transporter</fullName>
    </recommendedName>
</protein>
<dbReference type="EMBL" id="KZ613856">
    <property type="protein sequence ID" value="PMD55159.1"/>
    <property type="molecule type" value="Genomic_DNA"/>
</dbReference>
<evidence type="ECO:0000313" key="9">
    <source>
        <dbReference type="Proteomes" id="UP000235371"/>
    </source>
</evidence>
<sequence>MLIELIICDLVPLRERSKFLGIILGTFTVGTAIGPFLGGVVAQSTDWRVSLFPLLLPFLQVHYTKESTFSKKLKHIDWIGNLVLIPSLISILIALTDADTKAPWSSFRILVPLILGFLGLISFQLYESSLSASSPPSPPDYSRTARNLLPTYVFPVRSGVFTFEIWRATPPHIHDPAPLRHHLRARDHETRKVLADAPCGICGVTIPIAVFNNQFSKLLYRISDPAVRALLANGQGYEHASRTFIDRFGGGLERRLRVFIRMH</sequence>
<evidence type="ECO:0000256" key="5">
    <source>
        <dbReference type="ARBA" id="ARBA00023136"/>
    </source>
</evidence>
<dbReference type="Gene3D" id="1.20.1250.20">
    <property type="entry name" value="MFS general substrate transporter like domains"/>
    <property type="match status" value="1"/>
</dbReference>
<organism evidence="8 9">
    <name type="scientific">Hyaloscypha bicolor E</name>
    <dbReference type="NCBI Taxonomy" id="1095630"/>
    <lineage>
        <taxon>Eukaryota</taxon>
        <taxon>Fungi</taxon>
        <taxon>Dikarya</taxon>
        <taxon>Ascomycota</taxon>
        <taxon>Pezizomycotina</taxon>
        <taxon>Leotiomycetes</taxon>
        <taxon>Helotiales</taxon>
        <taxon>Hyaloscyphaceae</taxon>
        <taxon>Hyaloscypha</taxon>
        <taxon>Hyaloscypha bicolor</taxon>
    </lineage>
</organism>
<evidence type="ECO:0000256" key="1">
    <source>
        <dbReference type="ARBA" id="ARBA00004141"/>
    </source>
</evidence>
<keyword evidence="6" id="KW-0325">Glycoprotein</keyword>
<gene>
    <name evidence="8" type="ORF">K444DRAFT_99602</name>
</gene>
<reference evidence="8 9" key="1">
    <citation type="submission" date="2016-04" db="EMBL/GenBank/DDBJ databases">
        <title>A degradative enzymes factory behind the ericoid mycorrhizal symbiosis.</title>
        <authorList>
            <consortium name="DOE Joint Genome Institute"/>
            <person name="Martino E."/>
            <person name="Morin E."/>
            <person name="Grelet G."/>
            <person name="Kuo A."/>
            <person name="Kohler A."/>
            <person name="Daghino S."/>
            <person name="Barry K."/>
            <person name="Choi C."/>
            <person name="Cichocki N."/>
            <person name="Clum A."/>
            <person name="Copeland A."/>
            <person name="Hainaut M."/>
            <person name="Haridas S."/>
            <person name="Labutti K."/>
            <person name="Lindquist E."/>
            <person name="Lipzen A."/>
            <person name="Khouja H.-R."/>
            <person name="Murat C."/>
            <person name="Ohm R."/>
            <person name="Olson A."/>
            <person name="Spatafora J."/>
            <person name="Veneault-Fourrey C."/>
            <person name="Henrissat B."/>
            <person name="Grigoriev I."/>
            <person name="Martin F."/>
            <person name="Perotto S."/>
        </authorList>
    </citation>
    <scope>NUCLEOTIDE SEQUENCE [LARGE SCALE GENOMIC DNA]</scope>
    <source>
        <strain evidence="8 9">E</strain>
    </source>
</reference>
<evidence type="ECO:0008006" key="10">
    <source>
        <dbReference type="Google" id="ProtNLM"/>
    </source>
</evidence>
<dbReference type="GeneID" id="36596930"/>
<feature type="transmembrane region" description="Helical" evidence="7">
    <location>
        <begin position="76"/>
        <end position="95"/>
    </location>
</feature>
<evidence type="ECO:0000256" key="4">
    <source>
        <dbReference type="ARBA" id="ARBA00022989"/>
    </source>
</evidence>